<name>A0ABW0ZAE1_9ACTN</name>
<sequence length="329" mass="36067">MPLPRFTSLEICAGVGGQALGLERAGFDPVSLVEIDRDACATLRTNRPQWRVLEKDLRDFVPDEDHRDVDLLAAGLPRVKSSATVKRPEDEYERELLKATIYLVHNVQPRALLIENVPDLVTSEEFEDLRSFMDEELKFLGYRLSWHVLNAVNFGVPQDRKQGYLLALRQDCGPFQWPAPHEDPAPTVGEVLKSSMAERDWPYAADWAQRADRPAPTIVGGSKNRGGGDLGPTGTKKKWATMGVNGGAIGDEVPDKHFPWLPDANDPALLPKLTVRQVAKLQAFPADWTVCGRKTSTYRQIGHAAPPPVAEAVGRAIAAALVAGSGSPN</sequence>
<dbReference type="InterPro" id="IPR001525">
    <property type="entry name" value="C5_MeTfrase"/>
</dbReference>
<accession>A0ABW0ZAE1</accession>
<dbReference type="EC" id="2.1.1.37" evidence="1"/>
<keyword evidence="3 6" id="KW-0808">Transferase</keyword>
<dbReference type="PRINTS" id="PR00105">
    <property type="entry name" value="C5METTRFRASE"/>
</dbReference>
<dbReference type="RefSeq" id="WP_390321252.1">
    <property type="nucleotide sequence ID" value="NZ_JBHSPB010000034.1"/>
</dbReference>
<evidence type="ECO:0000313" key="9">
    <source>
        <dbReference type="EMBL" id="MFC5724763.1"/>
    </source>
</evidence>
<dbReference type="EMBL" id="JBHSPB010000034">
    <property type="protein sequence ID" value="MFC5724763.1"/>
    <property type="molecule type" value="Genomic_DNA"/>
</dbReference>
<evidence type="ECO:0000256" key="2">
    <source>
        <dbReference type="ARBA" id="ARBA00022603"/>
    </source>
</evidence>
<keyword evidence="5" id="KW-0680">Restriction system</keyword>
<protein>
    <recommendedName>
        <fullName evidence="1">DNA (cytosine-5-)-methyltransferase</fullName>
        <ecNumber evidence="1">2.1.1.37</ecNumber>
    </recommendedName>
</protein>
<evidence type="ECO:0000256" key="6">
    <source>
        <dbReference type="PROSITE-ProRule" id="PRU01016"/>
    </source>
</evidence>
<dbReference type="Pfam" id="PF00145">
    <property type="entry name" value="DNA_methylase"/>
    <property type="match status" value="1"/>
</dbReference>
<dbReference type="PANTHER" id="PTHR10629">
    <property type="entry name" value="CYTOSINE-SPECIFIC METHYLTRANSFERASE"/>
    <property type="match status" value="1"/>
</dbReference>
<evidence type="ECO:0000256" key="1">
    <source>
        <dbReference type="ARBA" id="ARBA00011975"/>
    </source>
</evidence>
<dbReference type="Proteomes" id="UP001596083">
    <property type="component" value="Unassembled WGS sequence"/>
</dbReference>
<proteinExistence type="inferred from homology"/>
<dbReference type="Gene3D" id="3.90.120.10">
    <property type="entry name" value="DNA Methylase, subunit A, domain 2"/>
    <property type="match status" value="1"/>
</dbReference>
<comment type="caution">
    <text evidence="6">Lacks conserved residue(s) required for the propagation of feature annotation.</text>
</comment>
<evidence type="ECO:0000256" key="3">
    <source>
        <dbReference type="ARBA" id="ARBA00022679"/>
    </source>
</evidence>
<dbReference type="GO" id="GO:0003886">
    <property type="term" value="F:DNA (cytosine-5-)-methyltransferase activity"/>
    <property type="evidence" value="ECO:0007669"/>
    <property type="project" value="UniProtKB-EC"/>
</dbReference>
<dbReference type="NCBIfam" id="TIGR00675">
    <property type="entry name" value="dcm"/>
    <property type="match status" value="1"/>
</dbReference>
<comment type="similarity">
    <text evidence="6 7">Belongs to the class I-like SAM-binding methyltransferase superfamily. C5-methyltransferase family.</text>
</comment>
<feature type="region of interest" description="Disordered" evidence="8">
    <location>
        <begin position="214"/>
        <end position="238"/>
    </location>
</feature>
<organism evidence="9 10">
    <name type="scientific">Streptomyces gamaensis</name>
    <dbReference type="NCBI Taxonomy" id="1763542"/>
    <lineage>
        <taxon>Bacteria</taxon>
        <taxon>Bacillati</taxon>
        <taxon>Actinomycetota</taxon>
        <taxon>Actinomycetes</taxon>
        <taxon>Kitasatosporales</taxon>
        <taxon>Streptomycetaceae</taxon>
        <taxon>Streptomyces</taxon>
    </lineage>
</organism>
<evidence type="ECO:0000256" key="7">
    <source>
        <dbReference type="RuleBase" id="RU000416"/>
    </source>
</evidence>
<dbReference type="PROSITE" id="PS51679">
    <property type="entry name" value="SAM_MT_C5"/>
    <property type="match status" value="1"/>
</dbReference>
<reference evidence="10" key="1">
    <citation type="journal article" date="2019" name="Int. J. Syst. Evol. Microbiol.">
        <title>The Global Catalogue of Microorganisms (GCM) 10K type strain sequencing project: providing services to taxonomists for standard genome sequencing and annotation.</title>
        <authorList>
            <consortium name="The Broad Institute Genomics Platform"/>
            <consortium name="The Broad Institute Genome Sequencing Center for Infectious Disease"/>
            <person name="Wu L."/>
            <person name="Ma J."/>
        </authorList>
    </citation>
    <scope>NUCLEOTIDE SEQUENCE [LARGE SCALE GENOMIC DNA]</scope>
    <source>
        <strain evidence="10">CGMCC 4.7304</strain>
    </source>
</reference>
<gene>
    <name evidence="9" type="ORF">ACFP1Z_31900</name>
</gene>
<evidence type="ECO:0000256" key="4">
    <source>
        <dbReference type="ARBA" id="ARBA00022691"/>
    </source>
</evidence>
<keyword evidence="10" id="KW-1185">Reference proteome</keyword>
<keyword evidence="4 6" id="KW-0949">S-adenosyl-L-methionine</keyword>
<dbReference type="Gene3D" id="3.40.50.150">
    <property type="entry name" value="Vaccinia Virus protein VP39"/>
    <property type="match status" value="1"/>
</dbReference>
<dbReference type="GO" id="GO:0032259">
    <property type="term" value="P:methylation"/>
    <property type="evidence" value="ECO:0007669"/>
    <property type="project" value="UniProtKB-KW"/>
</dbReference>
<dbReference type="InterPro" id="IPR029063">
    <property type="entry name" value="SAM-dependent_MTases_sf"/>
</dbReference>
<dbReference type="PANTHER" id="PTHR10629:SF52">
    <property type="entry name" value="DNA (CYTOSINE-5)-METHYLTRANSFERASE 1"/>
    <property type="match status" value="1"/>
</dbReference>
<dbReference type="InterPro" id="IPR050390">
    <property type="entry name" value="C5-Methyltransferase"/>
</dbReference>
<comment type="caution">
    <text evidence="9">The sequence shown here is derived from an EMBL/GenBank/DDBJ whole genome shotgun (WGS) entry which is preliminary data.</text>
</comment>
<keyword evidence="2 6" id="KW-0489">Methyltransferase</keyword>
<dbReference type="SUPFAM" id="SSF53335">
    <property type="entry name" value="S-adenosyl-L-methionine-dependent methyltransferases"/>
    <property type="match status" value="1"/>
</dbReference>
<evidence type="ECO:0000256" key="8">
    <source>
        <dbReference type="SAM" id="MobiDB-lite"/>
    </source>
</evidence>
<evidence type="ECO:0000256" key="5">
    <source>
        <dbReference type="ARBA" id="ARBA00022747"/>
    </source>
</evidence>
<evidence type="ECO:0000313" key="10">
    <source>
        <dbReference type="Proteomes" id="UP001596083"/>
    </source>
</evidence>